<evidence type="ECO:0000313" key="1">
    <source>
        <dbReference type="EMBL" id="OKY77857.1"/>
    </source>
</evidence>
<organism evidence="1 2">
    <name type="scientific">Methanohalarchaeum thermophilum</name>
    <dbReference type="NCBI Taxonomy" id="1903181"/>
    <lineage>
        <taxon>Archaea</taxon>
        <taxon>Methanobacteriati</taxon>
        <taxon>Methanobacteriota</taxon>
        <taxon>Methanonatronarchaeia</taxon>
        <taxon>Methanonatronarchaeales</taxon>
        <taxon>Methanonatronarchaeaceae</taxon>
        <taxon>Candidatus Methanohalarchaeum</taxon>
    </lineage>
</organism>
<dbReference type="InParanoid" id="A0A1Q6DU38"/>
<sequence length="375" mass="42998">MIDIPKEVEDNIYSFAVDDLSSRLSISNTKFGLAKIDSVLKDKRINKSPTCVFGPDAGITRNFERWKSGFGYGCVIRWPEGFAFPEMKPNSCGMILVRLDEVPSYDDVVSNIVELRDRNLKIDDIEVIWDFGKSNHFVEVYEATESKTDEVEEGEVFALLHTSASEKKHLMYDFDKWQDRGGRWVDTAFGEILTLEGDLVDRYFREYKELEEFSIKKRRLVAEEILPDLEVVSNPTHQGLFDKNEIRLGLYEAQEGLFPLSFNSRLPVYLIRPNSSSEIPKAGEELYSNKAVDLNLLPHGGGYKLSLSESDYNIKPIIKEGNRFFAIKPNDRDYVLSNPSNIPFDYRGTKVLDKVREFGLGEAVVKLEQRYTIKI</sequence>
<keyword evidence="2" id="KW-1185">Reference proteome</keyword>
<gene>
    <name evidence="1" type="ORF">BTN85_0333</name>
</gene>
<dbReference type="AlphaFoldDB" id="A0A1Q6DU38"/>
<dbReference type="Proteomes" id="UP000185744">
    <property type="component" value="Unassembled WGS sequence"/>
</dbReference>
<protein>
    <submittedName>
        <fullName evidence="1">Uncharacterized protein</fullName>
    </submittedName>
</protein>
<accession>A0A1Q6DU38</accession>
<reference evidence="1" key="1">
    <citation type="submission" date="2016-12" db="EMBL/GenBank/DDBJ databases">
        <title>Discovery of methanogenic haloarchaea.</title>
        <authorList>
            <person name="Sorokin D.Y."/>
            <person name="Makarova K.S."/>
            <person name="Abbas B."/>
            <person name="Ferrer M."/>
            <person name="Golyshin P.N."/>
        </authorList>
    </citation>
    <scope>NUCLEOTIDE SEQUENCE [LARGE SCALE GENOMIC DNA]</scope>
    <source>
        <strain evidence="1">HMET1</strain>
    </source>
</reference>
<name>A0A1Q6DU38_METT1</name>
<proteinExistence type="predicted"/>
<comment type="caution">
    <text evidence="1">The sequence shown here is derived from an EMBL/GenBank/DDBJ whole genome shotgun (WGS) entry which is preliminary data.</text>
</comment>
<dbReference type="STRING" id="1903181.BTN85_0333"/>
<evidence type="ECO:0000313" key="2">
    <source>
        <dbReference type="Proteomes" id="UP000185744"/>
    </source>
</evidence>
<dbReference type="EMBL" id="MSDW01000001">
    <property type="protein sequence ID" value="OKY77857.1"/>
    <property type="molecule type" value="Genomic_DNA"/>
</dbReference>